<feature type="domain" description="GH16" evidence="8">
    <location>
        <begin position="222"/>
        <end position="502"/>
    </location>
</feature>
<feature type="domain" description="CBM6" evidence="7">
    <location>
        <begin position="27"/>
        <end position="162"/>
    </location>
</feature>
<dbReference type="InterPro" id="IPR000757">
    <property type="entry name" value="Beta-glucanase-like"/>
</dbReference>
<dbReference type="SMART" id="SM00606">
    <property type="entry name" value="CBD_IV"/>
    <property type="match status" value="1"/>
</dbReference>
<dbReference type="SUPFAM" id="SSF49695">
    <property type="entry name" value="gamma-Crystallin-like"/>
    <property type="match status" value="1"/>
</dbReference>
<dbReference type="AlphaFoldDB" id="A0A4R6UVU9"/>
<dbReference type="CDD" id="cd04080">
    <property type="entry name" value="CBM6_cellulase-like"/>
    <property type="match status" value="1"/>
</dbReference>
<dbReference type="InterPro" id="IPR050546">
    <property type="entry name" value="Glycosyl_Hydrlase_16"/>
</dbReference>
<dbReference type="RefSeq" id="WP_133590803.1">
    <property type="nucleotide sequence ID" value="NZ_CP037953.1"/>
</dbReference>
<evidence type="ECO:0000256" key="5">
    <source>
        <dbReference type="SAM" id="SignalP"/>
    </source>
</evidence>
<dbReference type="InterPro" id="IPR005084">
    <property type="entry name" value="CBM6"/>
</dbReference>
<dbReference type="InterPro" id="IPR001064">
    <property type="entry name" value="Beta/gamma_crystallin"/>
</dbReference>
<proteinExistence type="inferred from homology"/>
<feature type="signal peptide" evidence="5">
    <location>
        <begin position="1"/>
        <end position="26"/>
    </location>
</feature>
<dbReference type="EMBL" id="SNYM01000009">
    <property type="protein sequence ID" value="TDQ47634.1"/>
    <property type="molecule type" value="Genomic_DNA"/>
</dbReference>
<keyword evidence="3 5" id="KW-0732">Signal</keyword>
<feature type="chain" id="PRO_5021019673" evidence="5">
    <location>
        <begin position="27"/>
        <end position="502"/>
    </location>
</feature>
<accession>A0A4R6UVU9</accession>
<dbReference type="GO" id="GO:0004553">
    <property type="term" value="F:hydrolase activity, hydrolyzing O-glycosyl compounds"/>
    <property type="evidence" value="ECO:0007669"/>
    <property type="project" value="InterPro"/>
</dbReference>
<dbReference type="InterPro" id="IPR008979">
    <property type="entry name" value="Galactose-bd-like_sf"/>
</dbReference>
<dbReference type="InterPro" id="IPR006584">
    <property type="entry name" value="Cellulose-bd_IV"/>
</dbReference>
<dbReference type="Pfam" id="PF00722">
    <property type="entry name" value="Glyco_hydro_16"/>
    <property type="match status" value="1"/>
</dbReference>
<dbReference type="InterPro" id="IPR011024">
    <property type="entry name" value="G_crystallin-like"/>
</dbReference>
<comment type="caution">
    <text evidence="9">The sequence shown here is derived from an EMBL/GenBank/DDBJ whole genome shotgun (WGS) entry which is preliminary data.</text>
</comment>
<dbReference type="OrthoDB" id="9809583at2"/>
<evidence type="ECO:0000259" key="6">
    <source>
        <dbReference type="PROSITE" id="PS50915"/>
    </source>
</evidence>
<evidence type="ECO:0000256" key="4">
    <source>
        <dbReference type="ARBA" id="ARBA00022737"/>
    </source>
</evidence>
<dbReference type="Gene3D" id="2.60.120.200">
    <property type="match status" value="1"/>
</dbReference>
<comment type="similarity">
    <text evidence="1">Belongs to the glycosyl hydrolase 16 family.</text>
</comment>
<dbReference type="Gene3D" id="2.60.120.260">
    <property type="entry name" value="Galactose-binding domain-like"/>
    <property type="match status" value="1"/>
</dbReference>
<evidence type="ECO:0000313" key="9">
    <source>
        <dbReference type="EMBL" id="TDQ47634.1"/>
    </source>
</evidence>
<dbReference type="GO" id="GO:0005975">
    <property type="term" value="P:carbohydrate metabolic process"/>
    <property type="evidence" value="ECO:0007669"/>
    <property type="project" value="InterPro"/>
</dbReference>
<feature type="domain" description="Beta/gamma crystallin 'Greek key'" evidence="6">
    <location>
        <begin position="168"/>
        <end position="212"/>
    </location>
</feature>
<dbReference type="PROSITE" id="PS51762">
    <property type="entry name" value="GH16_2"/>
    <property type="match status" value="1"/>
</dbReference>
<dbReference type="Proteomes" id="UP000295375">
    <property type="component" value="Unassembled WGS sequence"/>
</dbReference>
<evidence type="ECO:0000256" key="3">
    <source>
        <dbReference type="ARBA" id="ARBA00022729"/>
    </source>
</evidence>
<sequence>MNRKHQVWRAAWVSGWLALIAGGAQAEVFQAENYNAWFDTTPGNSGGAFRNDSVDIEATQDVGGGFNVGWIEATEWLVYNNLVVPSTGSYTVKMRVASPGGGTASVDLNAGAIVLGSFAIPATGGWQNWTTISKTVQLNAGTYNLGVFAQTGGWNFNWIEVVPNNTAGVVSVYQHCNYGGWAANLGEGAHNLAALRTRGFVNDDASSIRVASGFEAVLYEHDNFGGRSVTIRGDNSCIGVAHPGFNDTVSSIVVRKAAGNLVFSDNFDSINANNWTFETGGGGWGNNELQYYTGGQNAFVQFDAAAGSNVLVLEARRDNPGNYNCWYGRCTYTSTRMISKNKKTFTHGRIEARLKLPQAQGIWPAFWAMGNNIDQVGWPNNGEIDIMEHVGYEPTLTHGALHGPGYSGATPFMGTHNLNESANANYHVYAVEWNADGISWFVDNVKFYSVTRAQVQARGNWVFDQPFFLLLNVAVGGNWPGSPDGSSTFPQRMYVDYVRVYQ</sequence>
<feature type="domain" description="Beta/gamma crystallin 'Greek key'" evidence="6">
    <location>
        <begin position="214"/>
        <end position="256"/>
    </location>
</feature>
<dbReference type="PANTHER" id="PTHR10963">
    <property type="entry name" value="GLYCOSYL HYDROLASE-RELATED"/>
    <property type="match status" value="1"/>
</dbReference>
<name>A0A4R6UVU9_9GAMM</name>
<dbReference type="SUPFAM" id="SSF49899">
    <property type="entry name" value="Concanavalin A-like lectins/glucanases"/>
    <property type="match status" value="1"/>
</dbReference>
<evidence type="ECO:0000256" key="2">
    <source>
        <dbReference type="ARBA" id="ARBA00009646"/>
    </source>
</evidence>
<dbReference type="CDD" id="cd08023">
    <property type="entry name" value="GH16_laminarinase_like"/>
    <property type="match status" value="1"/>
</dbReference>
<gene>
    <name evidence="9" type="ORF">EV696_10937</name>
</gene>
<dbReference type="PROSITE" id="PS50915">
    <property type="entry name" value="CRYSTALLIN_BETA_GAMMA"/>
    <property type="match status" value="2"/>
</dbReference>
<evidence type="ECO:0000259" key="8">
    <source>
        <dbReference type="PROSITE" id="PS51762"/>
    </source>
</evidence>
<dbReference type="PANTHER" id="PTHR10963:SF55">
    <property type="entry name" value="GLYCOSIDE HYDROLASE FAMILY 16 PROTEIN"/>
    <property type="match status" value="1"/>
</dbReference>
<evidence type="ECO:0000313" key="10">
    <source>
        <dbReference type="Proteomes" id="UP000295375"/>
    </source>
</evidence>
<dbReference type="InterPro" id="IPR013320">
    <property type="entry name" value="ConA-like_dom_sf"/>
</dbReference>
<comment type="similarity">
    <text evidence="2">Belongs to the beta/gamma-crystallin family.</text>
</comment>
<dbReference type="PROSITE" id="PS51175">
    <property type="entry name" value="CBM6"/>
    <property type="match status" value="1"/>
</dbReference>
<dbReference type="Gene3D" id="2.60.20.10">
    <property type="entry name" value="Crystallins"/>
    <property type="match status" value="1"/>
</dbReference>
<keyword evidence="10" id="KW-1185">Reference proteome</keyword>
<protein>
    <submittedName>
        <fullName evidence="9">Beta/gamma crystallin</fullName>
    </submittedName>
</protein>
<organism evidence="9 10">
    <name type="scientific">Permianibacter aggregans</name>
    <dbReference type="NCBI Taxonomy" id="1510150"/>
    <lineage>
        <taxon>Bacteria</taxon>
        <taxon>Pseudomonadati</taxon>
        <taxon>Pseudomonadota</taxon>
        <taxon>Gammaproteobacteria</taxon>
        <taxon>Pseudomonadales</taxon>
        <taxon>Pseudomonadaceae</taxon>
        <taxon>Permianibacter</taxon>
    </lineage>
</organism>
<evidence type="ECO:0000256" key="1">
    <source>
        <dbReference type="ARBA" id="ARBA00006865"/>
    </source>
</evidence>
<evidence type="ECO:0000259" key="7">
    <source>
        <dbReference type="PROSITE" id="PS51175"/>
    </source>
</evidence>
<dbReference type="SMART" id="SM00247">
    <property type="entry name" value="XTALbg"/>
    <property type="match status" value="1"/>
</dbReference>
<dbReference type="Pfam" id="PF03422">
    <property type="entry name" value="CBM_6"/>
    <property type="match status" value="1"/>
</dbReference>
<dbReference type="SUPFAM" id="SSF49785">
    <property type="entry name" value="Galactose-binding domain-like"/>
    <property type="match status" value="1"/>
</dbReference>
<keyword evidence="4" id="KW-0677">Repeat</keyword>
<dbReference type="GO" id="GO:0030246">
    <property type="term" value="F:carbohydrate binding"/>
    <property type="evidence" value="ECO:0007669"/>
    <property type="project" value="InterPro"/>
</dbReference>
<reference evidence="9 10" key="1">
    <citation type="submission" date="2019-03" db="EMBL/GenBank/DDBJ databases">
        <title>Genomic Encyclopedia of Type Strains, Phase IV (KMG-IV): sequencing the most valuable type-strain genomes for metagenomic binning, comparative biology and taxonomic classification.</title>
        <authorList>
            <person name="Goeker M."/>
        </authorList>
    </citation>
    <scope>NUCLEOTIDE SEQUENCE [LARGE SCALE GENOMIC DNA]</scope>
    <source>
        <strain evidence="9 10">DSM 103792</strain>
    </source>
</reference>